<sequence>MTSVASPTDRSRIQRRIPPFGGFNFTFLALEIRRILRNRRTLIFTIVMPVAFLLLFALPNKDQPLGNTGYSYAAYVMISFAVYGAMLAATSGGGMVAVERAQGWSRQLRLTPLRPAAYITIKMLSAMFLGLIAVVAVFVVGAIMGITMPWQVWILSGLVAWVGSMVFATLGLFVGYLVPSENVMQILGPLLAFLALFGGLFVPLEVLPQVLQDIAKFTPAYGVGAIARTPLLGNGFDWWALVNVLAWGIIFGLLAARMFRRDTKRV</sequence>
<keyword evidence="3 6" id="KW-1133">Transmembrane helix</keyword>
<gene>
    <name evidence="8" type="ORF">GCM10011399_12570</name>
</gene>
<evidence type="ECO:0000313" key="9">
    <source>
        <dbReference type="Proteomes" id="UP000598775"/>
    </source>
</evidence>
<evidence type="ECO:0000313" key="8">
    <source>
        <dbReference type="EMBL" id="GGF20455.1"/>
    </source>
</evidence>
<evidence type="ECO:0000256" key="4">
    <source>
        <dbReference type="ARBA" id="ARBA00023136"/>
    </source>
</evidence>
<accession>A0A917B622</accession>
<dbReference type="PROSITE" id="PS51012">
    <property type="entry name" value="ABC_TM2"/>
    <property type="match status" value="1"/>
</dbReference>
<dbReference type="InterPro" id="IPR000412">
    <property type="entry name" value="ABC_2_transport"/>
</dbReference>
<dbReference type="Pfam" id="PF01061">
    <property type="entry name" value="ABC2_membrane"/>
    <property type="match status" value="1"/>
</dbReference>
<feature type="transmembrane region" description="Helical" evidence="6">
    <location>
        <begin position="119"/>
        <end position="146"/>
    </location>
</feature>
<feature type="transmembrane region" description="Helical" evidence="6">
    <location>
        <begin position="190"/>
        <end position="211"/>
    </location>
</feature>
<feature type="transmembrane region" description="Helical" evidence="6">
    <location>
        <begin position="72"/>
        <end position="98"/>
    </location>
</feature>
<evidence type="ECO:0000256" key="2">
    <source>
        <dbReference type="ARBA" id="ARBA00022692"/>
    </source>
</evidence>
<evidence type="ECO:0000256" key="5">
    <source>
        <dbReference type="ARBA" id="ARBA00023251"/>
    </source>
</evidence>
<reference evidence="8 9" key="1">
    <citation type="journal article" date="2014" name="Int. J. Syst. Evol. Microbiol.">
        <title>Complete genome sequence of Corynebacterium casei LMG S-19264T (=DSM 44701T), isolated from a smear-ripened cheese.</title>
        <authorList>
            <consortium name="US DOE Joint Genome Institute (JGI-PGF)"/>
            <person name="Walter F."/>
            <person name="Albersmeier A."/>
            <person name="Kalinowski J."/>
            <person name="Ruckert C."/>
        </authorList>
    </citation>
    <scope>NUCLEOTIDE SEQUENCE [LARGE SCALE GENOMIC DNA]</scope>
    <source>
        <strain evidence="8 9">CGMCC 1.12976</strain>
    </source>
</reference>
<keyword evidence="6" id="KW-0813">Transport</keyword>
<dbReference type="PANTHER" id="PTHR43229">
    <property type="entry name" value="NODULATION PROTEIN J"/>
    <property type="match status" value="1"/>
</dbReference>
<feature type="transmembrane region" description="Helical" evidence="6">
    <location>
        <begin position="152"/>
        <end position="178"/>
    </location>
</feature>
<name>A0A917B622_9MICO</name>
<keyword evidence="9" id="KW-1185">Reference proteome</keyword>
<dbReference type="PIRSF" id="PIRSF006648">
    <property type="entry name" value="DrrB"/>
    <property type="match status" value="1"/>
</dbReference>
<evidence type="ECO:0000256" key="1">
    <source>
        <dbReference type="ARBA" id="ARBA00004141"/>
    </source>
</evidence>
<dbReference type="InterPro" id="IPR013525">
    <property type="entry name" value="ABC2_TM"/>
</dbReference>
<dbReference type="InterPro" id="IPR051784">
    <property type="entry name" value="Nod_factor_ABC_transporter"/>
</dbReference>
<dbReference type="GO" id="GO:0043190">
    <property type="term" value="C:ATP-binding cassette (ABC) transporter complex"/>
    <property type="evidence" value="ECO:0007669"/>
    <property type="project" value="InterPro"/>
</dbReference>
<dbReference type="InterPro" id="IPR047817">
    <property type="entry name" value="ABC2_TM_bact-type"/>
</dbReference>
<dbReference type="GO" id="GO:0046677">
    <property type="term" value="P:response to antibiotic"/>
    <property type="evidence" value="ECO:0007669"/>
    <property type="project" value="UniProtKB-KW"/>
</dbReference>
<keyword evidence="4 6" id="KW-0472">Membrane</keyword>
<evidence type="ECO:0000259" key="7">
    <source>
        <dbReference type="PROSITE" id="PS51012"/>
    </source>
</evidence>
<evidence type="ECO:0000256" key="3">
    <source>
        <dbReference type="ARBA" id="ARBA00022989"/>
    </source>
</evidence>
<keyword evidence="2 6" id="KW-0812">Transmembrane</keyword>
<dbReference type="EMBL" id="BMGP01000002">
    <property type="protein sequence ID" value="GGF20455.1"/>
    <property type="molecule type" value="Genomic_DNA"/>
</dbReference>
<evidence type="ECO:0000256" key="6">
    <source>
        <dbReference type="RuleBase" id="RU361157"/>
    </source>
</evidence>
<keyword evidence="5" id="KW-0046">Antibiotic resistance</keyword>
<dbReference type="Proteomes" id="UP000598775">
    <property type="component" value="Unassembled WGS sequence"/>
</dbReference>
<dbReference type="PANTHER" id="PTHR43229:SF2">
    <property type="entry name" value="NODULATION PROTEIN J"/>
    <property type="match status" value="1"/>
</dbReference>
<comment type="similarity">
    <text evidence="6">Belongs to the ABC-2 integral membrane protein family.</text>
</comment>
<feature type="transmembrane region" description="Helical" evidence="6">
    <location>
        <begin position="42"/>
        <end position="60"/>
    </location>
</feature>
<feature type="domain" description="ABC transmembrane type-2" evidence="7">
    <location>
        <begin position="40"/>
        <end position="262"/>
    </location>
</feature>
<dbReference type="GO" id="GO:0140359">
    <property type="term" value="F:ABC-type transporter activity"/>
    <property type="evidence" value="ECO:0007669"/>
    <property type="project" value="InterPro"/>
</dbReference>
<keyword evidence="6" id="KW-1003">Cell membrane</keyword>
<comment type="caution">
    <text evidence="8">The sequence shown here is derived from an EMBL/GenBank/DDBJ whole genome shotgun (WGS) entry which is preliminary data.</text>
</comment>
<dbReference type="RefSeq" id="WP_188675392.1">
    <property type="nucleotide sequence ID" value="NZ_BMGP01000002.1"/>
</dbReference>
<organism evidence="8 9">
    <name type="scientific">Subtercola lobariae</name>
    <dbReference type="NCBI Taxonomy" id="1588641"/>
    <lineage>
        <taxon>Bacteria</taxon>
        <taxon>Bacillati</taxon>
        <taxon>Actinomycetota</taxon>
        <taxon>Actinomycetes</taxon>
        <taxon>Micrococcales</taxon>
        <taxon>Microbacteriaceae</taxon>
        <taxon>Subtercola</taxon>
    </lineage>
</organism>
<proteinExistence type="inferred from homology"/>
<dbReference type="AlphaFoldDB" id="A0A917B622"/>
<protein>
    <recommendedName>
        <fullName evidence="6">Transport permease protein</fullName>
    </recommendedName>
</protein>
<feature type="transmembrane region" description="Helical" evidence="6">
    <location>
        <begin position="238"/>
        <end position="256"/>
    </location>
</feature>
<comment type="subcellular location">
    <subcellularLocation>
        <location evidence="6">Cell membrane</location>
        <topology evidence="6">Multi-pass membrane protein</topology>
    </subcellularLocation>
    <subcellularLocation>
        <location evidence="1">Membrane</location>
        <topology evidence="1">Multi-pass membrane protein</topology>
    </subcellularLocation>
</comment>